<feature type="transmembrane region" description="Helical" evidence="1">
    <location>
        <begin position="61"/>
        <end position="83"/>
    </location>
</feature>
<evidence type="ECO:0000313" key="3">
    <source>
        <dbReference type="Proteomes" id="UP001159641"/>
    </source>
</evidence>
<dbReference type="EMBL" id="JAIQCJ010002233">
    <property type="protein sequence ID" value="KAJ8778959.1"/>
    <property type="molecule type" value="Genomic_DNA"/>
</dbReference>
<evidence type="ECO:0000256" key="1">
    <source>
        <dbReference type="SAM" id="Phobius"/>
    </source>
</evidence>
<feature type="transmembrane region" description="Helical" evidence="1">
    <location>
        <begin position="37"/>
        <end position="55"/>
    </location>
</feature>
<sequence length="144" mass="15845">MGKTTPKTYSVKLSGTKDIEKTPSGDGQEKYQILKSGHFTGILFFLITVSMKYVLDSTTFLIGVAVAHAPEGLLVIVTVTPLMTEKQVAKNCLEMNLEAVKTSVPPLSFALTRLTLRLTTEPMCGVTIRSMWLTHDEQKNQLLA</sequence>
<name>A0AB34GHN3_ESCRO</name>
<dbReference type="Proteomes" id="UP001159641">
    <property type="component" value="Unassembled WGS sequence"/>
</dbReference>
<organism evidence="2 3">
    <name type="scientific">Eschrichtius robustus</name>
    <name type="common">California gray whale</name>
    <name type="synonym">Eschrichtius gibbosus</name>
    <dbReference type="NCBI Taxonomy" id="9764"/>
    <lineage>
        <taxon>Eukaryota</taxon>
        <taxon>Metazoa</taxon>
        <taxon>Chordata</taxon>
        <taxon>Craniata</taxon>
        <taxon>Vertebrata</taxon>
        <taxon>Euteleostomi</taxon>
        <taxon>Mammalia</taxon>
        <taxon>Eutheria</taxon>
        <taxon>Laurasiatheria</taxon>
        <taxon>Artiodactyla</taxon>
        <taxon>Whippomorpha</taxon>
        <taxon>Cetacea</taxon>
        <taxon>Mysticeti</taxon>
        <taxon>Eschrichtiidae</taxon>
        <taxon>Eschrichtius</taxon>
    </lineage>
</organism>
<evidence type="ECO:0000313" key="2">
    <source>
        <dbReference type="EMBL" id="KAJ8778959.1"/>
    </source>
</evidence>
<dbReference type="AlphaFoldDB" id="A0AB34GHN3"/>
<dbReference type="Gene3D" id="1.20.1110.10">
    <property type="entry name" value="Calcium-transporting ATPase, transmembrane domain"/>
    <property type="match status" value="1"/>
</dbReference>
<comment type="caution">
    <text evidence="2">The sequence shown here is derived from an EMBL/GenBank/DDBJ whole genome shotgun (WGS) entry which is preliminary data.</text>
</comment>
<keyword evidence="1" id="KW-1133">Transmembrane helix</keyword>
<protein>
    <submittedName>
        <fullName evidence="2">Uncharacterized protein</fullName>
    </submittedName>
</protein>
<proteinExistence type="predicted"/>
<gene>
    <name evidence="2" type="ORF">J1605_013193</name>
</gene>
<keyword evidence="3" id="KW-1185">Reference proteome</keyword>
<keyword evidence="1" id="KW-0472">Membrane</keyword>
<accession>A0AB34GHN3</accession>
<reference evidence="2 3" key="1">
    <citation type="submission" date="2022-11" db="EMBL/GenBank/DDBJ databases">
        <title>Whole genome sequence of Eschrichtius robustus ER-17-0199.</title>
        <authorList>
            <person name="Bruniche-Olsen A."/>
            <person name="Black A.N."/>
            <person name="Fields C.J."/>
            <person name="Walden K."/>
            <person name="Dewoody J.A."/>
        </authorList>
    </citation>
    <scope>NUCLEOTIDE SEQUENCE [LARGE SCALE GENOMIC DNA]</scope>
    <source>
        <strain evidence="2">ER-17-0199</strain>
        <tissue evidence="2">Blubber</tissue>
    </source>
</reference>
<keyword evidence="1" id="KW-0812">Transmembrane</keyword>